<keyword evidence="1 2" id="KW-0238">DNA-binding</keyword>
<dbReference type="SMART" id="SM00862">
    <property type="entry name" value="Trans_reg_C"/>
    <property type="match status" value="1"/>
</dbReference>
<organism evidence="5 6">
    <name type="scientific">Vibrio diabolicus</name>
    <dbReference type="NCBI Taxonomy" id="50719"/>
    <lineage>
        <taxon>Bacteria</taxon>
        <taxon>Pseudomonadati</taxon>
        <taxon>Pseudomonadota</taxon>
        <taxon>Gammaproteobacteria</taxon>
        <taxon>Vibrionales</taxon>
        <taxon>Vibrionaceae</taxon>
        <taxon>Vibrio</taxon>
        <taxon>Vibrio diabolicus subgroup</taxon>
    </lineage>
</organism>
<dbReference type="AlphaFoldDB" id="A0AAX1XHI6"/>
<dbReference type="Gene3D" id="1.25.40.10">
    <property type="entry name" value="Tetratricopeptide repeat domain"/>
    <property type="match status" value="1"/>
</dbReference>
<keyword evidence="3" id="KW-1133">Transmembrane helix</keyword>
<gene>
    <name evidence="5" type="ORF">CYQ91_22030</name>
</gene>
<keyword evidence="3" id="KW-0812">Transmembrane</keyword>
<evidence type="ECO:0000259" key="4">
    <source>
        <dbReference type="PROSITE" id="PS51755"/>
    </source>
</evidence>
<accession>A0AAX1XHI6</accession>
<dbReference type="GO" id="GO:0000160">
    <property type="term" value="P:phosphorelay signal transduction system"/>
    <property type="evidence" value="ECO:0007669"/>
    <property type="project" value="InterPro"/>
</dbReference>
<comment type="caution">
    <text evidence="5">The sequence shown here is derived from an EMBL/GenBank/DDBJ whole genome shotgun (WGS) entry which is preliminary data.</text>
</comment>
<dbReference type="PROSITE" id="PS51755">
    <property type="entry name" value="OMPR_PHOB"/>
    <property type="match status" value="1"/>
</dbReference>
<feature type="transmembrane region" description="Helical" evidence="3">
    <location>
        <begin position="178"/>
        <end position="198"/>
    </location>
</feature>
<evidence type="ECO:0000256" key="1">
    <source>
        <dbReference type="ARBA" id="ARBA00023125"/>
    </source>
</evidence>
<evidence type="ECO:0000256" key="2">
    <source>
        <dbReference type="PROSITE-ProRule" id="PRU01091"/>
    </source>
</evidence>
<keyword evidence="3" id="KW-0472">Membrane</keyword>
<reference evidence="5 6" key="1">
    <citation type="journal article" date="2018" name="AMB Express">
        <title>Occurrence and significance of pathogenicity and fitness islands in environmental vibrios.</title>
        <authorList>
            <person name="Klein S."/>
            <person name="Pipes S."/>
            <person name="Lovell C.R."/>
        </authorList>
    </citation>
    <scope>NUCLEOTIDE SEQUENCE [LARGE SCALE GENOMIC DNA]</scope>
    <source>
        <strain evidence="5 6">JBS-8-11-1</strain>
    </source>
</reference>
<dbReference type="GO" id="GO:0003677">
    <property type="term" value="F:DNA binding"/>
    <property type="evidence" value="ECO:0007669"/>
    <property type="project" value="UniProtKB-UniRule"/>
</dbReference>
<feature type="domain" description="OmpR/PhoB-type" evidence="4">
    <location>
        <begin position="3"/>
        <end position="102"/>
    </location>
</feature>
<dbReference type="SUPFAM" id="SSF46894">
    <property type="entry name" value="C-terminal effector domain of the bipartite response regulators"/>
    <property type="match status" value="1"/>
</dbReference>
<protein>
    <submittedName>
        <fullName evidence="5">Transcriptional regulator CadC</fullName>
    </submittedName>
</protein>
<evidence type="ECO:0000313" key="5">
    <source>
        <dbReference type="EMBL" id="RPB34373.1"/>
    </source>
</evidence>
<name>A0AAX1XHI6_9VIBR</name>
<dbReference type="InterPro" id="IPR016032">
    <property type="entry name" value="Sig_transdc_resp-reg_C-effctor"/>
</dbReference>
<evidence type="ECO:0000313" key="6">
    <source>
        <dbReference type="Proteomes" id="UP000283878"/>
    </source>
</evidence>
<evidence type="ECO:0000256" key="3">
    <source>
        <dbReference type="SAM" id="Phobius"/>
    </source>
</evidence>
<dbReference type="GO" id="GO:0006355">
    <property type="term" value="P:regulation of DNA-templated transcription"/>
    <property type="evidence" value="ECO:0007669"/>
    <property type="project" value="InterPro"/>
</dbReference>
<dbReference type="CDD" id="cd00383">
    <property type="entry name" value="trans_reg_C"/>
    <property type="match status" value="1"/>
</dbReference>
<dbReference type="RefSeq" id="WP_124009060.1">
    <property type="nucleotide sequence ID" value="NZ_PKPZ01000023.1"/>
</dbReference>
<feature type="DNA-binding region" description="OmpR/PhoB-type" evidence="2">
    <location>
        <begin position="3"/>
        <end position="102"/>
    </location>
</feature>
<dbReference type="InterPro" id="IPR036388">
    <property type="entry name" value="WH-like_DNA-bd_sf"/>
</dbReference>
<sequence length="527" mass="59672">MVGVYFQINDWVLSVDENKLYRQDREVTVEPRLINLLHFLAEHANEVFNREELIQYVWAGAIVTDQVVTQSIFELRKLLRDGREENTSYVITVPKRGYKLVANVTPMTLEEFLASRHCDSETLPPIVEEPEEETLPIAPAVTFPAVTFPAGPLTRAVCEMSKEKKAPQKKNKISPWRLGIMNFIWISVLVVVMGVFTYKQSEVRITQAIDTHLIEFKFQDNFTSEGLSYDLADGFAQKLMSDIAQVSDYRVMLKKASFTSGIVPGKSVVVRVRENEGGSFLEVEYRNNSSEKVLFSRQYALTSSHLKTVLQQASLDLMQVLKVPDAKLKSTMLVAGMPINAEALELFVQANHYLNVSDAKQFRQGVNLMENILEIEPDNAYVQAELLIAYHVQKVLDFSQELKKGRVQQLSDALETNVKMMVGPIQPRIYEALALHETIIGDMASAKQHLGQALRLRDSVLSYVIRGKHAELDGDLDLASESYSEAFYIDTSVETYLLCENLVFPSNMKAIDYAMYRAVHPSVVRML</sequence>
<dbReference type="InterPro" id="IPR001867">
    <property type="entry name" value="OmpR/PhoB-type_DNA-bd"/>
</dbReference>
<proteinExistence type="predicted"/>
<dbReference type="SUPFAM" id="SSF48452">
    <property type="entry name" value="TPR-like"/>
    <property type="match status" value="1"/>
</dbReference>
<dbReference type="Pfam" id="PF00486">
    <property type="entry name" value="Trans_reg_C"/>
    <property type="match status" value="1"/>
</dbReference>
<dbReference type="EMBL" id="PKPZ01000023">
    <property type="protein sequence ID" value="RPB34373.1"/>
    <property type="molecule type" value="Genomic_DNA"/>
</dbReference>
<dbReference type="Gene3D" id="1.10.10.10">
    <property type="entry name" value="Winged helix-like DNA-binding domain superfamily/Winged helix DNA-binding domain"/>
    <property type="match status" value="1"/>
</dbReference>
<dbReference type="InterPro" id="IPR011990">
    <property type="entry name" value="TPR-like_helical_dom_sf"/>
</dbReference>
<dbReference type="Proteomes" id="UP000283878">
    <property type="component" value="Unassembled WGS sequence"/>
</dbReference>
<dbReference type="NCBIfam" id="NF007540">
    <property type="entry name" value="PRK10153.1"/>
    <property type="match status" value="1"/>
</dbReference>